<dbReference type="Proteomes" id="UP000186817">
    <property type="component" value="Unassembled WGS sequence"/>
</dbReference>
<feature type="signal peptide" evidence="2">
    <location>
        <begin position="1"/>
        <end position="17"/>
    </location>
</feature>
<evidence type="ECO:0000313" key="3">
    <source>
        <dbReference type="EMBL" id="OLQ00897.1"/>
    </source>
</evidence>
<evidence type="ECO:0000313" key="4">
    <source>
        <dbReference type="Proteomes" id="UP000186817"/>
    </source>
</evidence>
<evidence type="ECO:0000256" key="1">
    <source>
        <dbReference type="SAM" id="MobiDB-lite"/>
    </source>
</evidence>
<protein>
    <submittedName>
        <fullName evidence="3">Uncharacterized protein</fullName>
    </submittedName>
</protein>
<feature type="region of interest" description="Disordered" evidence="1">
    <location>
        <begin position="487"/>
        <end position="509"/>
    </location>
</feature>
<dbReference type="OrthoDB" id="445133at2759"/>
<name>A0A1Q9E0H5_SYMMI</name>
<feature type="compositionally biased region" description="Acidic residues" evidence="1">
    <location>
        <begin position="488"/>
        <end position="506"/>
    </location>
</feature>
<dbReference type="EMBL" id="LSRX01000311">
    <property type="protein sequence ID" value="OLQ00897.1"/>
    <property type="molecule type" value="Genomic_DNA"/>
</dbReference>
<feature type="chain" id="PRO_5012435269" evidence="2">
    <location>
        <begin position="18"/>
        <end position="621"/>
    </location>
</feature>
<sequence length="621" mass="68377">MACFVLAQVVPMHLLEASFLRTAVDISSSCTGVYTAETAAAILERNWTADVDKRSRTTTDIPLDQVIKLFEPDYRAYQIFLKPGDLGHAGIRRPRTFIYLAHQVECEYLYDLYAVLEKIKQKISNNVRTTPRDYLVSTPAAKHLVNAEMARKRKLQHDTTCAWYLLNEREQLLVEQLDRDYLARYQRLPASDPDLVYFLGDRYEFSRTWSAPSNSLPTFRRNTGKFLHRQSLTFLCPQDKLAALGWPMTLGTANEMGTTPFPALDPHRADEMAGNSMFHLRSTAAVLGASVKKEASKSHVRDLPLCLRKHQDLFPCWLSAKPSAKPGKAVGTLVAPPPGPPPKPVGAIMWPGGYMAGAEAAVVAKEPRMKAKGPPSKTRGTSAVERYSSAYSTVGHFPNGHLQDWLHAIAPKFFTLIMVGRLDRNQLLSYLYLLTGLLPSDRPPSFSKTECLEALCSEHERLGSPGNSLQIKPEKVVAYVQRLLSETGGDDDADDEVPEDDEEEPTGGESSAVVAFTVNFVDDVWTLNGWDTNGQLISSAALPELDSATCAGFYQIIYQDGHAFAWGGGSTEGIYCMDYLAEHTASGSAGPGLQLTVSADKCSCASPSLLRDTWASAEALF</sequence>
<gene>
    <name evidence="3" type="ORF">AK812_SmicGene16404</name>
</gene>
<dbReference type="AlphaFoldDB" id="A0A1Q9E0H5"/>
<reference evidence="3 4" key="1">
    <citation type="submission" date="2016-02" db="EMBL/GenBank/DDBJ databases">
        <title>Genome analysis of coral dinoflagellate symbionts highlights evolutionary adaptations to a symbiotic lifestyle.</title>
        <authorList>
            <person name="Aranda M."/>
            <person name="Li Y."/>
            <person name="Liew Y.J."/>
            <person name="Baumgarten S."/>
            <person name="Simakov O."/>
            <person name="Wilson M."/>
            <person name="Piel J."/>
            <person name="Ashoor H."/>
            <person name="Bougouffa S."/>
            <person name="Bajic V.B."/>
            <person name="Ryu T."/>
            <person name="Ravasi T."/>
            <person name="Bayer T."/>
            <person name="Micklem G."/>
            <person name="Kim H."/>
            <person name="Bhak J."/>
            <person name="Lajeunesse T.C."/>
            <person name="Voolstra C.R."/>
        </authorList>
    </citation>
    <scope>NUCLEOTIDE SEQUENCE [LARGE SCALE GENOMIC DNA]</scope>
    <source>
        <strain evidence="3 4">CCMP2467</strain>
    </source>
</reference>
<proteinExistence type="predicted"/>
<keyword evidence="4" id="KW-1185">Reference proteome</keyword>
<organism evidence="3 4">
    <name type="scientific">Symbiodinium microadriaticum</name>
    <name type="common">Dinoflagellate</name>
    <name type="synonym">Zooxanthella microadriatica</name>
    <dbReference type="NCBI Taxonomy" id="2951"/>
    <lineage>
        <taxon>Eukaryota</taxon>
        <taxon>Sar</taxon>
        <taxon>Alveolata</taxon>
        <taxon>Dinophyceae</taxon>
        <taxon>Suessiales</taxon>
        <taxon>Symbiodiniaceae</taxon>
        <taxon>Symbiodinium</taxon>
    </lineage>
</organism>
<accession>A0A1Q9E0H5</accession>
<comment type="caution">
    <text evidence="3">The sequence shown here is derived from an EMBL/GenBank/DDBJ whole genome shotgun (WGS) entry which is preliminary data.</text>
</comment>
<keyword evidence="2" id="KW-0732">Signal</keyword>
<evidence type="ECO:0000256" key="2">
    <source>
        <dbReference type="SAM" id="SignalP"/>
    </source>
</evidence>